<evidence type="ECO:0000313" key="7">
    <source>
        <dbReference type="Proteomes" id="UP000234327"/>
    </source>
</evidence>
<evidence type="ECO:0000313" key="3">
    <source>
        <dbReference type="EMBL" id="PCC53601.1"/>
    </source>
</evidence>
<dbReference type="Proteomes" id="UP000234327">
    <property type="component" value="Unassembled WGS sequence"/>
</dbReference>
<dbReference type="OrthoDB" id="944647at2"/>
<reference evidence="5" key="2">
    <citation type="submission" date="2016-09" db="EMBL/GenBank/DDBJ databases">
        <title>Complete Genome Sequence of Brevibacterium linens SMQ-1335.</title>
        <authorList>
            <person name="de Melo A.G."/>
            <person name="Labrie S.J."/>
            <person name="Dumaresq J."/>
            <person name="Roberts R.J."/>
            <person name="Tremblay D.M."/>
            <person name="Moineau S."/>
        </authorList>
    </citation>
    <scope>NUCLEOTIDE SEQUENCE [LARGE SCALE GENOMIC DNA]</scope>
    <source>
        <strain evidence="5">SMQ-1335</strain>
    </source>
</reference>
<evidence type="ECO:0000313" key="8">
    <source>
        <dbReference type="Proteomes" id="UP000282731"/>
    </source>
</evidence>
<gene>
    <name evidence="4" type="ORF">BAURA63_02427</name>
    <name evidence="1" type="ORF">BLSMQ_1726</name>
    <name evidence="3" type="ORF">CIK59_09950</name>
    <name evidence="2" type="ORF">CXR27_09080</name>
</gene>
<name>A0A1D7W302_BREAU</name>
<dbReference type="KEGG" id="blin:BLSMQ_1726"/>
<accession>A0A2A3ZQ54</accession>
<accession>A0A1D7W302</accession>
<reference evidence="3 6" key="3">
    <citation type="journal article" date="2017" name="Elife">
        <title>Extensive horizontal gene transfer in cheese-associated bacteria.</title>
        <authorList>
            <person name="Bonham K.S."/>
            <person name="Wolfe B.E."/>
            <person name="Dutton R.J."/>
        </authorList>
    </citation>
    <scope>NUCLEOTIDE SEQUENCE [LARGE SCALE GENOMIC DNA]</scope>
    <source>
        <strain evidence="3 6">738_8</strain>
    </source>
</reference>
<dbReference type="AlphaFoldDB" id="A0A1D7W302"/>
<dbReference type="Pfam" id="PF07275">
    <property type="entry name" value="ArdA"/>
    <property type="match status" value="1"/>
</dbReference>
<dbReference type="Proteomes" id="UP000217881">
    <property type="component" value="Unassembled WGS sequence"/>
</dbReference>
<dbReference type="InterPro" id="IPR041895">
    <property type="entry name" value="ArdA_dom1"/>
</dbReference>
<evidence type="ECO:0000313" key="6">
    <source>
        <dbReference type="Proteomes" id="UP000217881"/>
    </source>
</evidence>
<reference evidence="2 8" key="5">
    <citation type="submission" date="2017-12" db="EMBL/GenBank/DDBJ databases">
        <authorList>
            <person name="Levesque S."/>
        </authorList>
    </citation>
    <scope>NUCLEOTIDE SEQUENCE [LARGE SCALE GENOMIC DNA]</scope>
    <source>
        <strain evidence="2 8">SMQ-1420</strain>
    </source>
</reference>
<evidence type="ECO:0000313" key="4">
    <source>
        <dbReference type="EMBL" id="SMX88668.1"/>
    </source>
</evidence>
<accession>A0A2H1JMZ5</accession>
<dbReference type="InterPro" id="IPR009899">
    <property type="entry name" value="ArdA"/>
</dbReference>
<dbReference type="EMBL" id="FXYZ01000010">
    <property type="protein sequence ID" value="SMX88668.1"/>
    <property type="molecule type" value="Genomic_DNA"/>
</dbReference>
<dbReference type="Gene3D" id="3.10.20.480">
    <property type="entry name" value="Antirestriction protein ArdA, domain 1"/>
    <property type="match status" value="1"/>
</dbReference>
<evidence type="ECO:0000313" key="5">
    <source>
        <dbReference type="Proteomes" id="UP000094793"/>
    </source>
</evidence>
<dbReference type="Proteomes" id="UP000094793">
    <property type="component" value="Chromosome"/>
</dbReference>
<protein>
    <submittedName>
        <fullName evidence="4">Antirestriction protein (ArdA)</fullName>
    </submittedName>
    <submittedName>
        <fullName evidence="1">Antirestriction protein ArdA</fullName>
    </submittedName>
</protein>
<reference evidence="1" key="1">
    <citation type="submission" date="2016-09" db="EMBL/GenBank/DDBJ databases">
        <title>Complete Genome Sequence of Brevibacterium aurantiacum SMQ-1335.</title>
        <authorList>
            <person name="de Melo A.G."/>
            <person name="Labrie S.J."/>
            <person name="Dumaresq J."/>
            <person name="Roberts R.J."/>
            <person name="Tremblay D.M."/>
            <person name="Moineau S."/>
        </authorList>
    </citation>
    <scope>NUCLEOTIDE SEQUENCE</scope>
    <source>
        <strain evidence="1">SMQ-1335</strain>
    </source>
</reference>
<evidence type="ECO:0000313" key="2">
    <source>
        <dbReference type="EMBL" id="AZT97135.1"/>
    </source>
</evidence>
<dbReference type="EMBL" id="NRHA01000012">
    <property type="protein sequence ID" value="PCC53601.1"/>
    <property type="molecule type" value="Genomic_DNA"/>
</dbReference>
<dbReference type="RefSeq" id="WP_069600028.1">
    <property type="nucleotide sequence ID" value="NZ_CP017150.1"/>
</dbReference>
<reference evidence="2 8" key="6">
    <citation type="submission" date="2019-01" db="EMBL/GenBank/DDBJ databases">
        <title>Comparative genomic analysis of Brevibacterium aurantiacum sheds light on its evolution and its adaptation to smear-ripened cheeses.</title>
        <authorList>
            <person name="Moineau S."/>
        </authorList>
    </citation>
    <scope>NUCLEOTIDE SEQUENCE [LARGE SCALE GENOMIC DNA]</scope>
    <source>
        <strain evidence="2 8">SMQ-1420</strain>
    </source>
</reference>
<dbReference type="EMBL" id="CP025334">
    <property type="protein sequence ID" value="AZT97135.1"/>
    <property type="molecule type" value="Genomic_DNA"/>
</dbReference>
<evidence type="ECO:0000313" key="1">
    <source>
        <dbReference type="EMBL" id="AOP53436.1"/>
    </source>
</evidence>
<dbReference type="InterPro" id="IPR041893">
    <property type="entry name" value="ArdA_dom3"/>
</dbReference>
<reference evidence="4 7" key="4">
    <citation type="submission" date="2017-03" db="EMBL/GenBank/DDBJ databases">
        <authorList>
            <person name="Afonso C.L."/>
            <person name="Miller P.J."/>
            <person name="Scott M.A."/>
            <person name="Spackman E."/>
            <person name="Goraichik I."/>
            <person name="Dimitrov K.M."/>
            <person name="Suarez D.L."/>
            <person name="Swayne D.E."/>
        </authorList>
    </citation>
    <scope>NUCLEOTIDE SEQUENCE [LARGE SCALE GENOMIC DNA]</scope>
    <source>
        <strain evidence="4">6</strain>
        <strain evidence="7">6(3)</strain>
    </source>
</reference>
<dbReference type="Proteomes" id="UP000282731">
    <property type="component" value="Chromosome"/>
</dbReference>
<dbReference type="PATRIC" id="fig|1703.10.peg.1772"/>
<dbReference type="EMBL" id="CP017150">
    <property type="protein sequence ID" value="AOP53436.1"/>
    <property type="molecule type" value="Genomic_DNA"/>
</dbReference>
<organism evidence="1 5">
    <name type="scientific">Brevibacterium aurantiacum</name>
    <dbReference type="NCBI Taxonomy" id="273384"/>
    <lineage>
        <taxon>Bacteria</taxon>
        <taxon>Bacillati</taxon>
        <taxon>Actinomycetota</taxon>
        <taxon>Actinomycetes</taxon>
        <taxon>Micrococcales</taxon>
        <taxon>Brevibacteriaceae</taxon>
        <taxon>Brevibacterium</taxon>
    </lineage>
</organism>
<dbReference type="Gene3D" id="1.10.10.1190">
    <property type="entry name" value="Antirestriction protein ArdA, domain 3"/>
    <property type="match status" value="1"/>
</dbReference>
<sequence length="181" mass="20667">MTTSARIIRHAEPRAWLGCLACHNEGDLVGQWYDAEECDEVTPAQLHGHATDHEELWVMDHEGIPIQGEMDPMTAAQWGRVLASVPEHQREALFAWVRSGSYVAEGEGDFPSLEVFGDVYEGEWCSWREYADHMLEEGGLLEGVSDEVRRYIDYDQWARDLLMDYTVEYAEDGGVIVFRNL</sequence>
<dbReference type="GeneID" id="60906091"/>
<proteinExistence type="predicted"/>